<dbReference type="GO" id="GO:0010792">
    <property type="term" value="P:DNA double-strand break processing involved in repair via single-strand annealing"/>
    <property type="evidence" value="ECO:0007669"/>
    <property type="project" value="TreeGrafter"/>
</dbReference>
<dbReference type="STRING" id="71717.A0A4Y7T999"/>
<dbReference type="PANTHER" id="PTHR15107:SF0">
    <property type="entry name" value="DNA ENDONUCLEASE ACTIVATOR CTP1 C-TERMINAL DOMAIN-CONTAINING PROTEIN"/>
    <property type="match status" value="1"/>
</dbReference>
<dbReference type="InterPro" id="IPR013882">
    <property type="entry name" value="Ctp1_C"/>
</dbReference>
<dbReference type="InterPro" id="IPR033316">
    <property type="entry name" value="RBBP8-like"/>
</dbReference>
<dbReference type="Pfam" id="PF08573">
    <property type="entry name" value="SAE2"/>
    <property type="match status" value="1"/>
</dbReference>
<feature type="compositionally biased region" description="Low complexity" evidence="5">
    <location>
        <begin position="276"/>
        <end position="293"/>
    </location>
</feature>
<evidence type="ECO:0000256" key="5">
    <source>
        <dbReference type="SAM" id="MobiDB-lite"/>
    </source>
</evidence>
<dbReference type="AlphaFoldDB" id="A0A4Y7T999"/>
<keyword evidence="2" id="KW-0227">DNA damage</keyword>
<feature type="region of interest" description="Disordered" evidence="5">
    <location>
        <begin position="542"/>
        <end position="641"/>
    </location>
</feature>
<sequence length="641" mass="72593">MEGATFSSAKSRERDKRIEDKHKKEIEALERKIENLRRTNDQTRKELWEARQGAQRLANCLGYHDISEVQQDLDMMPEDFNFKASIGRLQALEKEAEDSKGDVEVYVQQLEEVERKINEYQAKAAEQSKSNAILARDNAHLREQYAALELKFRRATDRYKQDYQKWRDFHVYLTKEDKIYREQRNQVDVTPAQKGQLGQNNAHNQLEYLRQKGPNLEWVEDGDVPPPFGGTELPEDLATPELHPSDLALVGSSPKTLVVAKEEVIASSDTEEESVVEVTPMPRRTAPAAIAPRPLDRLKQQQFVPPSASPTLFISKQEIDVAPSSETEEASDPSPPQRPPVTRPPASRLGKEAAAASSETEEESIPVVIDLSRSSDTEESSPLETPTPLAISISANVQRRPADRVFISERPTKMRKLSNEGDADNATPGKRDENSQPQDLLPKTDPGKGTKRHCDPAALRVPGTTVDYSIFKGKGRYGRKSDAGPSTSVNARFIIDAEKNGGRDYRFDEVVRGRDERKKMHAGTCECCNDYYEAVGPLPPRLQPPLWRSPPKKKCQSLDEFDDTPSSSRRQQEIESHKKNISRHRHNWERAKTPPDYWNIGFPSTQEAGEINERAEKMHQEKLEEIEREAASGTGRYKRRS</sequence>
<evidence type="ECO:0000313" key="7">
    <source>
        <dbReference type="EMBL" id="TEB30735.1"/>
    </source>
</evidence>
<feature type="coiled-coil region" evidence="4">
    <location>
        <begin position="89"/>
        <end position="158"/>
    </location>
</feature>
<feature type="compositionally biased region" description="Basic and acidic residues" evidence="5">
    <location>
        <begin position="400"/>
        <end position="412"/>
    </location>
</feature>
<dbReference type="PANTHER" id="PTHR15107">
    <property type="entry name" value="RETINOBLASTOMA BINDING PROTEIN 8"/>
    <property type="match status" value="1"/>
</dbReference>
<organism evidence="7 8">
    <name type="scientific">Coprinellus micaceus</name>
    <name type="common">Glistening ink-cap mushroom</name>
    <name type="synonym">Coprinus micaceus</name>
    <dbReference type="NCBI Taxonomy" id="71717"/>
    <lineage>
        <taxon>Eukaryota</taxon>
        <taxon>Fungi</taxon>
        <taxon>Dikarya</taxon>
        <taxon>Basidiomycota</taxon>
        <taxon>Agaricomycotina</taxon>
        <taxon>Agaricomycetes</taxon>
        <taxon>Agaricomycetidae</taxon>
        <taxon>Agaricales</taxon>
        <taxon>Agaricineae</taxon>
        <taxon>Psathyrellaceae</taxon>
        <taxon>Coprinellus</taxon>
    </lineage>
</organism>
<evidence type="ECO:0000256" key="2">
    <source>
        <dbReference type="ARBA" id="ARBA00022763"/>
    </source>
</evidence>
<feature type="region of interest" description="Disordered" evidence="5">
    <location>
        <begin position="1"/>
        <end position="22"/>
    </location>
</feature>
<feature type="domain" description="DNA endonuclease activator Ctp1 C-terminal" evidence="6">
    <location>
        <begin position="507"/>
        <end position="607"/>
    </location>
</feature>
<feature type="compositionally biased region" description="Basic and acidic residues" evidence="5">
    <location>
        <begin position="445"/>
        <end position="455"/>
    </location>
</feature>
<name>A0A4Y7T999_COPMI</name>
<dbReference type="EMBL" id="QPFP01000021">
    <property type="protein sequence ID" value="TEB30735.1"/>
    <property type="molecule type" value="Genomic_DNA"/>
</dbReference>
<evidence type="ECO:0000256" key="4">
    <source>
        <dbReference type="SAM" id="Coils"/>
    </source>
</evidence>
<proteinExistence type="predicted"/>
<dbReference type="OrthoDB" id="5801062at2759"/>
<dbReference type="GO" id="GO:0003684">
    <property type="term" value="F:damaged DNA binding"/>
    <property type="evidence" value="ECO:0007669"/>
    <property type="project" value="TreeGrafter"/>
</dbReference>
<keyword evidence="3" id="KW-0539">Nucleus</keyword>
<evidence type="ECO:0000256" key="3">
    <source>
        <dbReference type="ARBA" id="ARBA00023242"/>
    </source>
</evidence>
<feature type="compositionally biased region" description="Basic and acidic residues" evidence="5">
    <location>
        <begin position="10"/>
        <end position="22"/>
    </location>
</feature>
<feature type="compositionally biased region" description="Pro residues" evidence="5">
    <location>
        <begin position="333"/>
        <end position="343"/>
    </location>
</feature>
<keyword evidence="8" id="KW-1185">Reference proteome</keyword>
<feature type="compositionally biased region" description="Basic and acidic residues" evidence="5">
    <location>
        <begin position="611"/>
        <end position="630"/>
    </location>
</feature>
<dbReference type="GO" id="GO:0005634">
    <property type="term" value="C:nucleus"/>
    <property type="evidence" value="ECO:0007669"/>
    <property type="project" value="UniProtKB-SubCell"/>
</dbReference>
<comment type="subcellular location">
    <subcellularLocation>
        <location evidence="1">Nucleus</location>
    </subcellularLocation>
</comment>
<accession>A0A4Y7T999</accession>
<evidence type="ECO:0000259" key="6">
    <source>
        <dbReference type="Pfam" id="PF08573"/>
    </source>
</evidence>
<feature type="compositionally biased region" description="Polar residues" evidence="5">
    <location>
        <begin position="300"/>
        <end position="314"/>
    </location>
</feature>
<gene>
    <name evidence="7" type="ORF">FA13DRAFT_1791902</name>
</gene>
<protein>
    <recommendedName>
        <fullName evidence="6">DNA endonuclease activator Ctp1 C-terminal domain-containing protein</fullName>
    </recommendedName>
</protein>
<comment type="caution">
    <text evidence="7">The sequence shown here is derived from an EMBL/GenBank/DDBJ whole genome shotgun (WGS) entry which is preliminary data.</text>
</comment>
<keyword evidence="4" id="KW-0175">Coiled coil</keyword>
<dbReference type="Proteomes" id="UP000298030">
    <property type="component" value="Unassembled WGS sequence"/>
</dbReference>
<evidence type="ECO:0000256" key="1">
    <source>
        <dbReference type="ARBA" id="ARBA00004123"/>
    </source>
</evidence>
<feature type="region of interest" description="Disordered" evidence="5">
    <location>
        <begin position="266"/>
        <end position="457"/>
    </location>
</feature>
<evidence type="ECO:0000313" key="8">
    <source>
        <dbReference type="Proteomes" id="UP000298030"/>
    </source>
</evidence>
<reference evidence="7 8" key="1">
    <citation type="journal article" date="2019" name="Nat. Ecol. Evol.">
        <title>Megaphylogeny resolves global patterns of mushroom evolution.</title>
        <authorList>
            <person name="Varga T."/>
            <person name="Krizsan K."/>
            <person name="Foldi C."/>
            <person name="Dima B."/>
            <person name="Sanchez-Garcia M."/>
            <person name="Sanchez-Ramirez S."/>
            <person name="Szollosi G.J."/>
            <person name="Szarkandi J.G."/>
            <person name="Papp V."/>
            <person name="Albert L."/>
            <person name="Andreopoulos W."/>
            <person name="Angelini C."/>
            <person name="Antonin V."/>
            <person name="Barry K.W."/>
            <person name="Bougher N.L."/>
            <person name="Buchanan P."/>
            <person name="Buyck B."/>
            <person name="Bense V."/>
            <person name="Catcheside P."/>
            <person name="Chovatia M."/>
            <person name="Cooper J."/>
            <person name="Damon W."/>
            <person name="Desjardin D."/>
            <person name="Finy P."/>
            <person name="Geml J."/>
            <person name="Haridas S."/>
            <person name="Hughes K."/>
            <person name="Justo A."/>
            <person name="Karasinski D."/>
            <person name="Kautmanova I."/>
            <person name="Kiss B."/>
            <person name="Kocsube S."/>
            <person name="Kotiranta H."/>
            <person name="LaButti K.M."/>
            <person name="Lechner B.E."/>
            <person name="Liimatainen K."/>
            <person name="Lipzen A."/>
            <person name="Lukacs Z."/>
            <person name="Mihaltcheva S."/>
            <person name="Morgado L.N."/>
            <person name="Niskanen T."/>
            <person name="Noordeloos M.E."/>
            <person name="Ohm R.A."/>
            <person name="Ortiz-Santana B."/>
            <person name="Ovrebo C."/>
            <person name="Racz N."/>
            <person name="Riley R."/>
            <person name="Savchenko A."/>
            <person name="Shiryaev A."/>
            <person name="Soop K."/>
            <person name="Spirin V."/>
            <person name="Szebenyi C."/>
            <person name="Tomsovsky M."/>
            <person name="Tulloss R.E."/>
            <person name="Uehling J."/>
            <person name="Grigoriev I.V."/>
            <person name="Vagvolgyi C."/>
            <person name="Papp T."/>
            <person name="Martin F.M."/>
            <person name="Miettinen O."/>
            <person name="Hibbett D.S."/>
            <person name="Nagy L.G."/>
        </authorList>
    </citation>
    <scope>NUCLEOTIDE SEQUENCE [LARGE SCALE GENOMIC DNA]</scope>
    <source>
        <strain evidence="7 8">FP101781</strain>
    </source>
</reference>